<keyword evidence="20" id="KW-0009">Actin-binding</keyword>
<keyword evidence="13" id="KW-0677">Repeat</keyword>
<keyword evidence="15" id="KW-0106">Calcium</keyword>
<dbReference type="SMART" id="SM00150">
    <property type="entry name" value="SPEC"/>
    <property type="match status" value="20"/>
</dbReference>
<dbReference type="Pfam" id="PF13499">
    <property type="entry name" value="EF-hand_7"/>
    <property type="match status" value="1"/>
</dbReference>
<dbReference type="FunFam" id="1.20.58.60:FF:000043">
    <property type="entry name" value="Spectrin alpha chain, non-erythrocytic 1"/>
    <property type="match status" value="1"/>
</dbReference>
<accession>A0A8S9X7V7</accession>
<evidence type="ECO:0000256" key="6">
    <source>
        <dbReference type="ARBA" id="ARBA00010457"/>
    </source>
</evidence>
<evidence type="ECO:0000256" key="8">
    <source>
        <dbReference type="ARBA" id="ARBA00022443"/>
    </source>
</evidence>
<dbReference type="GO" id="GO:0008017">
    <property type="term" value="F:microtubule binding"/>
    <property type="evidence" value="ECO:0007669"/>
    <property type="project" value="UniProtKB-ARBA"/>
</dbReference>
<dbReference type="EMBL" id="WIXP02000009">
    <property type="protein sequence ID" value="KAF6205057.1"/>
    <property type="molecule type" value="Genomic_DNA"/>
</dbReference>
<dbReference type="GO" id="GO:0004784">
    <property type="term" value="F:superoxide dismutase activity"/>
    <property type="evidence" value="ECO:0007669"/>
    <property type="project" value="UniProtKB-EC"/>
</dbReference>
<dbReference type="CDD" id="cd00176">
    <property type="entry name" value="SPEC"/>
    <property type="match status" value="12"/>
</dbReference>
<feature type="domain" description="EF-hand" evidence="25">
    <location>
        <begin position="2436"/>
        <end position="2471"/>
    </location>
</feature>
<evidence type="ECO:0000256" key="14">
    <source>
        <dbReference type="ARBA" id="ARBA00022833"/>
    </source>
</evidence>
<dbReference type="GO" id="GO:0045169">
    <property type="term" value="C:fusome"/>
    <property type="evidence" value="ECO:0007669"/>
    <property type="project" value="UniProtKB-ARBA"/>
</dbReference>
<evidence type="ECO:0000256" key="2">
    <source>
        <dbReference type="ARBA" id="ARBA00001947"/>
    </source>
</evidence>
<dbReference type="GO" id="GO:0016199">
    <property type="term" value="P:axon midline choice point recognition"/>
    <property type="evidence" value="ECO:0007669"/>
    <property type="project" value="UniProtKB-ARBA"/>
</dbReference>
<dbReference type="SUPFAM" id="SSF50044">
    <property type="entry name" value="SH3-domain"/>
    <property type="match status" value="1"/>
</dbReference>
<dbReference type="FunFam" id="1.20.58.60:FF:000037">
    <property type="entry name" value="Spectrin alpha chain non-erythrocytic 1"/>
    <property type="match status" value="1"/>
</dbReference>
<evidence type="ECO:0000256" key="13">
    <source>
        <dbReference type="ARBA" id="ARBA00022737"/>
    </source>
</evidence>
<dbReference type="PRINTS" id="PR00452">
    <property type="entry name" value="SH3DOMAIN"/>
</dbReference>
<dbReference type="Gene3D" id="2.30.30.40">
    <property type="entry name" value="SH3 Domains"/>
    <property type="match status" value="1"/>
</dbReference>
<evidence type="ECO:0000256" key="1">
    <source>
        <dbReference type="ARBA" id="ARBA00001935"/>
    </source>
</evidence>
<evidence type="ECO:0000259" key="25">
    <source>
        <dbReference type="PROSITE" id="PS50222"/>
    </source>
</evidence>
<dbReference type="PROSITE" id="PS00332">
    <property type="entry name" value="SOD_CU_ZN_2"/>
    <property type="match status" value="1"/>
</dbReference>
<dbReference type="InterPro" id="IPR011992">
    <property type="entry name" value="EF-hand-dom_pair"/>
</dbReference>
<sequence>MVLKAVVVLKGESVSGTIHLEQADPSAEVVLTGEVQGLGKGLHGFHIHELGDTTNGCISAGPHFNPHGKEHGAPEDAVRHAGDLGNVTAGDDGIAKVNIKDKAISLCGDLSVIGRTIVVHADPDDLGKGGHELSKTTGNAGGRVACGVIVGSRETEVQGEVVRLFQSYFICVFTDNNSIPVYGTRLIRRHIIREFIRYLSDQNGSNHTQGTKRQKLEDSRRYQYFKRDADELESWINEKLQAASDESYKDPTNLQAKIQKHQAFEAEVAAHSNAIVVLDNTGMEMINQSHYASEEIRQRLDELHKLWELLLSRLAEKGMKLQQALVLVQFLRQCEEVMFWIKDKEMFVSTDEFGQDLEHVEVLQRKFDEFQKDMASQEYRVTEVNELADKLATDGHPEREQIIRRKEELNEAWTRLRQQALMRQEKLFGAHEIQRLNRDADETVAWIAEKDVVLSSDDYGRDLASVQTLQRKHEGVERDLAALEDKVSTLGKEADRLCAIHPDHGDQIQAKRAEIVSYWERLTAKAKDRRQKLDESYYLHRFLADFRDLISWVNDMKAIISADELAKDVAGAEALLERHQEHKGEIDAREDSFRATAEAGEVLLERNPSTAVEVKEKLAMLESERTTLISLWNERRILYDQCMDLQLFYRDTEQADTWMAKQEAFLANDDVGDSLDSVEALIKKHEDFEKSLAAQEEKIKALDEFATKLVEGHYAADDVDQRRSMLLERRSALLEKSRERRALLEDSFTLQQFERDCDETKGWINEKLKFATDDSYLDPTNLNGKVQKQQNFEQELNANHSRIEEITNTGQELLNSGHYASDRIRDRMEEIINLWETLENATEKKGTKLQEASQQQTFNRTVEDIELWFTEIEGQLHSEDYGKDLTSVQNLLKKHALLEADVGSHQDRIEGIRVAASQFVERGHFDSDNIAAKQESVTDRYAALQKPMSLRKQKLLDSLQAQQLFRDIEDEEAWIREKEPVAASTNRGRDLIGVQNLMKKHQAVLAEINNHEGRIAAVSHSGKQMITEEHFATDEISSRLEELTNHWTHLKEKALQRKEDLEDSLQAHQYFADANEAESWMKEKEPLVVNQDYGKDEDSSEALLKKHEALVSDLEAFGNTITALKEQAETCRQQETPVIDVTGKECVMALYDYTEKSPREVSMKKGDVLTLLNSNNKDWWKVEVNDRQGFVPAAYVKKMEAGLTASQQNLADSSSIAARQSQIDGQYKHLIDLAKERQNKLNETVKAYVLVREAAELSTWIKDKENHAQVQDIGEDLEQVEVMQKKFDDFQSDLKANEVRLAEMNEIAMQLMTLGQTEAAVKIQTQLQDLNEKWTSLQQLTQERATQLGSAHEVQRFHRDVDETKDWIQEKEEALNNDDLGKDLRSVQALQRKHEGLERDLAALGDKIRQLDETANRLMQTHPETAEQTYAKQKDINEEWTQLTAKANSRKEKLLDSYDLQRFLSDYRDLMSWINSTMSLVSSEELASDVTGAEALLERHQEHRTEIDARSGTFQAFEMFGQQLLQSGHYASVEIQEKLESMSEARQELEKAWIARRMQLDQCLELQLFYRDCEQAENWMSAREAFLSAEEVDSKGDNVEALIKKHEDFDKAINAHEEKIAALQTLADQLMAADHYAAKDIDDKRKQVLDRWRHLKEALIEKRSRLGESQTLQQFSRDADEMENWIAEKLQLATEESYKDPANIQSKHQKHQAFEAELAANADRIQSVLAMGQNLIDKHQCAGSEHAVQKRLVSIADQWEFLTQKTTEKSLKLKEANKQRTYIAAVKDLDFWLGEVESLLTSEDSGKDLASVQNLMKKHQLVEADINAHDDRIKDMNSQADSLIESGQFDTASIQEKRQSINERYERIQNLASHRQARLNEANTLHQFFRDIADEESWIKEKKLLVGSDDYGRDLTGVQNLKKKHKRLETELASHEPAIQAVQEAGEKLMDVSNLGVPEIEQRLKLLNQAWSELKGLASTRGQKLDESLTYQQFLAKLEEEEAWISEKQQLLGVEDYGDTMAAVQGLLKKHDAFETDFAAHKERCADICGDGEKLINAKNHHSESISQRCQQLQNKLDVLSNLAARRKARLMDNSAYLQFMWKADVVESWVADKETHVRSEEYGRDLSTVQTLLTKQETFDAGLLAFEHEGIQNISALKNQLIEAKHDQSEAILRRHADVMARWQKLLADSEARKNRLLRMQEQFRQIEDLYLTFAKKASAFNSWFENAEEDLTDPVRCNSIEEIRALREAHSQFQASLTSAQADFEALATLDQQIKSFNVGPNPYTWFTMEALEDTWRNLQKIIKERDVELAKEAQRQEENDKLRKEFAKHANAFHHWLTETRTSMMEGSGSLEQQLEATKRKATEVRSRKSDLKKIEELGAILEEHLILDNRYTEHSTVGLAQQWDQLDQLGMRMQHNLEQQIQARNHSGVSEDALKEFSMMFKHFDKDKSGRLNQHEFKSCLRALGYDLPMVEEGQPDPEFQAILDVVDPNRDGYVSLQEYMAFMISKETENVQSSEEIENAFRAITAGDRPYVTKDELYANLTKEMADYCVARMKPFSDTKSERPITGALDYIEFTRTIFQN</sequence>
<dbReference type="FunFam" id="1.20.58.60:FF:000020">
    <property type="entry name" value="Spectrin alpha chain, non-erythrocytic 1"/>
    <property type="match status" value="4"/>
</dbReference>
<feature type="coiled-coil region" evidence="23">
    <location>
        <begin position="1387"/>
        <end position="1421"/>
    </location>
</feature>
<dbReference type="GO" id="GO:0042062">
    <property type="term" value="P:long-term strengthening of neuromuscular junction"/>
    <property type="evidence" value="ECO:0007669"/>
    <property type="project" value="UniProtKB-ARBA"/>
</dbReference>
<dbReference type="FunFam" id="1.20.58.60:FF:000078">
    <property type="entry name" value="Spectrin alpha chain, non-erythrocytic 1"/>
    <property type="match status" value="1"/>
</dbReference>
<evidence type="ECO:0000256" key="10">
    <source>
        <dbReference type="ARBA" id="ARBA00022490"/>
    </source>
</evidence>
<keyword evidence="12" id="KW-0479">Metal-binding</keyword>
<dbReference type="InterPro" id="IPR018247">
    <property type="entry name" value="EF_Hand_1_Ca_BS"/>
</dbReference>
<dbReference type="GO" id="GO:0005509">
    <property type="term" value="F:calcium ion binding"/>
    <property type="evidence" value="ECO:0007669"/>
    <property type="project" value="InterPro"/>
</dbReference>
<evidence type="ECO:0000256" key="18">
    <source>
        <dbReference type="ARBA" id="ARBA00023002"/>
    </source>
</evidence>
<dbReference type="PROSITE" id="PS00087">
    <property type="entry name" value="SOD_CU_ZN_1"/>
    <property type="match status" value="1"/>
</dbReference>
<evidence type="ECO:0000313" key="26">
    <source>
        <dbReference type="EMBL" id="KAF6205057.1"/>
    </source>
</evidence>
<evidence type="ECO:0000256" key="5">
    <source>
        <dbReference type="ARBA" id="ARBA00006826"/>
    </source>
</evidence>
<evidence type="ECO:0000256" key="20">
    <source>
        <dbReference type="ARBA" id="ARBA00023203"/>
    </source>
</evidence>
<evidence type="ECO:0000256" key="9">
    <source>
        <dbReference type="ARBA" id="ARBA00022467"/>
    </source>
</evidence>
<evidence type="ECO:0000256" key="4">
    <source>
        <dbReference type="ARBA" id="ARBA00004544"/>
    </source>
</evidence>
<dbReference type="GO" id="GO:0005516">
    <property type="term" value="F:calmodulin binding"/>
    <property type="evidence" value="ECO:0007669"/>
    <property type="project" value="UniProtKB-KW"/>
</dbReference>
<comment type="cofactor">
    <cofactor evidence="2">
        <name>Zn(2+)</name>
        <dbReference type="ChEBI" id="CHEBI:29105"/>
    </cofactor>
</comment>
<dbReference type="GO" id="GO:0051693">
    <property type="term" value="P:actin filament capping"/>
    <property type="evidence" value="ECO:0007669"/>
    <property type="project" value="UniProtKB-KW"/>
</dbReference>
<keyword evidence="23" id="KW-0175">Coiled coil</keyword>
<dbReference type="FunFam" id="1.10.238.10:FF:000032">
    <property type="entry name" value="Spectrin alpha chain, non-erythrocytic 1"/>
    <property type="match status" value="1"/>
</dbReference>
<dbReference type="FunFam" id="1.20.58.60:FF:000017">
    <property type="entry name" value="Spectrin alpha chain, non-erythrocytic 1"/>
    <property type="match status" value="2"/>
</dbReference>
<dbReference type="FunFam" id="1.20.58.60:FF:000035">
    <property type="entry name" value="Spectrin alpha chain, non-erythrocytic 1"/>
    <property type="match status" value="1"/>
</dbReference>
<reference evidence="26" key="1">
    <citation type="journal article" date="2021" name="Mol. Ecol. Resour.">
        <title>Apolygus lucorum genome provides insights into omnivorousness and mesophyll feeding.</title>
        <authorList>
            <person name="Liu Y."/>
            <person name="Liu H."/>
            <person name="Wang H."/>
            <person name="Huang T."/>
            <person name="Liu B."/>
            <person name="Yang B."/>
            <person name="Yin L."/>
            <person name="Li B."/>
            <person name="Zhang Y."/>
            <person name="Zhang S."/>
            <person name="Jiang F."/>
            <person name="Zhang X."/>
            <person name="Ren Y."/>
            <person name="Wang B."/>
            <person name="Wang S."/>
            <person name="Lu Y."/>
            <person name="Wu K."/>
            <person name="Fan W."/>
            <person name="Wang G."/>
        </authorList>
    </citation>
    <scope>NUCLEOTIDE SEQUENCE</scope>
    <source>
        <strain evidence="26">12Hb</strain>
    </source>
</reference>
<dbReference type="SUPFAM" id="SSF46966">
    <property type="entry name" value="Spectrin repeat"/>
    <property type="match status" value="16"/>
</dbReference>
<keyword evidence="17" id="KW-0049">Antioxidant</keyword>
<dbReference type="PROSITE" id="PS50222">
    <property type="entry name" value="EF_HAND_2"/>
    <property type="match status" value="2"/>
</dbReference>
<dbReference type="InterPro" id="IPR002017">
    <property type="entry name" value="Spectrin_repeat"/>
</dbReference>
<evidence type="ECO:0000256" key="16">
    <source>
        <dbReference type="ARBA" id="ARBA00022860"/>
    </source>
</evidence>
<dbReference type="CDD" id="cd00051">
    <property type="entry name" value="EFh"/>
    <property type="match status" value="1"/>
</dbReference>
<keyword evidence="8 22" id="KW-0728">SH3 domain</keyword>
<dbReference type="FunFam" id="2.30.30.40:FF:000036">
    <property type="entry name" value="Spectrin alpha chain, non-erythrocytic 1"/>
    <property type="match status" value="1"/>
</dbReference>
<dbReference type="PANTHER" id="PTHR11915">
    <property type="entry name" value="SPECTRIN/FILAMIN RELATED CYTOSKELETAL PROTEIN"/>
    <property type="match status" value="1"/>
</dbReference>
<organism evidence="26 27">
    <name type="scientific">Apolygus lucorum</name>
    <name type="common">Small green plant bug</name>
    <name type="synonym">Lygocoris lucorum</name>
    <dbReference type="NCBI Taxonomy" id="248454"/>
    <lineage>
        <taxon>Eukaryota</taxon>
        <taxon>Metazoa</taxon>
        <taxon>Ecdysozoa</taxon>
        <taxon>Arthropoda</taxon>
        <taxon>Hexapoda</taxon>
        <taxon>Insecta</taxon>
        <taxon>Pterygota</taxon>
        <taxon>Neoptera</taxon>
        <taxon>Paraneoptera</taxon>
        <taxon>Hemiptera</taxon>
        <taxon>Heteroptera</taxon>
        <taxon>Panheteroptera</taxon>
        <taxon>Cimicomorpha</taxon>
        <taxon>Miridae</taxon>
        <taxon>Mirini</taxon>
        <taxon>Apolygus</taxon>
    </lineage>
</organism>
<dbReference type="PROSITE" id="PS00018">
    <property type="entry name" value="EF_HAND_1"/>
    <property type="match status" value="2"/>
</dbReference>
<dbReference type="Gene3D" id="2.60.40.200">
    <property type="entry name" value="Superoxide dismutase, copper/zinc binding domain"/>
    <property type="match status" value="1"/>
</dbReference>
<protein>
    <recommendedName>
        <fullName evidence="7">superoxide dismutase</fullName>
        <ecNumber evidence="7">1.15.1.1</ecNumber>
    </recommendedName>
</protein>
<dbReference type="EC" id="1.15.1.1" evidence="7"/>
<feature type="coiled-coil region" evidence="23">
    <location>
        <begin position="466"/>
        <end position="493"/>
    </location>
</feature>
<feature type="coiled-coil region" evidence="23">
    <location>
        <begin position="2063"/>
        <end position="2090"/>
    </location>
</feature>
<dbReference type="OrthoDB" id="6018565at2759"/>
<dbReference type="SUPFAM" id="SSF49329">
    <property type="entry name" value="Cu,Zn superoxide dismutase-like"/>
    <property type="match status" value="1"/>
</dbReference>
<evidence type="ECO:0000256" key="21">
    <source>
        <dbReference type="ARBA" id="ARBA00023212"/>
    </source>
</evidence>
<dbReference type="FunFam" id="1.10.238.10:FF:000020">
    <property type="entry name" value="spectrin alpha chain, non-erythrocytic 1"/>
    <property type="match status" value="1"/>
</dbReference>
<dbReference type="InterPro" id="IPR001424">
    <property type="entry name" value="SOD_Cu_Zn_dom"/>
</dbReference>
<keyword evidence="18" id="KW-0560">Oxidoreductase</keyword>
<dbReference type="FunFam" id="1.20.58.60:FF:000272">
    <property type="entry name" value="Spectrin alpha chain, erythrocytic 1"/>
    <property type="match status" value="1"/>
</dbReference>
<dbReference type="Gene3D" id="1.20.58.60">
    <property type="match status" value="19"/>
</dbReference>
<dbReference type="SMART" id="SM00326">
    <property type="entry name" value="SH3"/>
    <property type="match status" value="1"/>
</dbReference>
<dbReference type="FunFam" id="1.20.58.60:FF:000013">
    <property type="entry name" value="Spectrin alpha chain, non-erythrocytic 1"/>
    <property type="match status" value="2"/>
</dbReference>
<feature type="domain" description="EF-hand" evidence="25">
    <location>
        <begin position="2479"/>
        <end position="2514"/>
    </location>
</feature>
<dbReference type="Gene3D" id="1.10.238.10">
    <property type="entry name" value="EF-hand"/>
    <property type="match status" value="2"/>
</dbReference>
<dbReference type="Pfam" id="PF00080">
    <property type="entry name" value="Sod_Cu"/>
    <property type="match status" value="1"/>
</dbReference>
<evidence type="ECO:0000256" key="15">
    <source>
        <dbReference type="ARBA" id="ARBA00022837"/>
    </source>
</evidence>
<evidence type="ECO:0000256" key="7">
    <source>
        <dbReference type="ARBA" id="ARBA00012682"/>
    </source>
</evidence>
<dbReference type="GO" id="GO:0048790">
    <property type="term" value="P:maintenance of presynaptic active zone structure"/>
    <property type="evidence" value="ECO:0007669"/>
    <property type="project" value="UniProtKB-ARBA"/>
</dbReference>
<evidence type="ECO:0000256" key="12">
    <source>
        <dbReference type="ARBA" id="ARBA00022723"/>
    </source>
</evidence>
<keyword evidence="16" id="KW-0112">Calmodulin-binding</keyword>
<name>A0A8S9X7V7_APOLU</name>
<evidence type="ECO:0000259" key="24">
    <source>
        <dbReference type="PROSITE" id="PS50002"/>
    </source>
</evidence>
<keyword evidence="21" id="KW-0206">Cytoskeleton</keyword>
<dbReference type="GO" id="GO:0007274">
    <property type="term" value="P:neuromuscular synaptic transmission"/>
    <property type="evidence" value="ECO:0007669"/>
    <property type="project" value="UniProtKB-ARBA"/>
</dbReference>
<comment type="similarity">
    <text evidence="5">Belongs to the spectrin family.</text>
</comment>
<evidence type="ECO:0000256" key="19">
    <source>
        <dbReference type="ARBA" id="ARBA00023008"/>
    </source>
</evidence>
<evidence type="ECO:0000256" key="11">
    <source>
        <dbReference type="ARBA" id="ARBA00022553"/>
    </source>
</evidence>
<evidence type="ECO:0000256" key="17">
    <source>
        <dbReference type="ARBA" id="ARBA00022862"/>
    </source>
</evidence>
<dbReference type="GO" id="GO:0007026">
    <property type="term" value="P:negative regulation of microtubule depolymerization"/>
    <property type="evidence" value="ECO:0007669"/>
    <property type="project" value="UniProtKB-ARBA"/>
</dbReference>
<dbReference type="SUPFAM" id="SSF47473">
    <property type="entry name" value="EF-hand"/>
    <property type="match status" value="1"/>
</dbReference>
<keyword evidence="27" id="KW-1185">Reference proteome</keyword>
<dbReference type="FunFam" id="1.20.58.60:FF:000006">
    <property type="entry name" value="Spectrin alpha chain, non-erythrocytic 1"/>
    <property type="match status" value="2"/>
</dbReference>
<dbReference type="GO" id="GO:0003779">
    <property type="term" value="F:actin binding"/>
    <property type="evidence" value="ECO:0007669"/>
    <property type="project" value="UniProtKB-KW"/>
</dbReference>
<keyword evidence="14" id="KW-0862">Zinc</keyword>
<dbReference type="GO" id="GO:0045170">
    <property type="term" value="C:spectrosome"/>
    <property type="evidence" value="ECO:0007669"/>
    <property type="project" value="UniProtKB-ARBA"/>
</dbReference>
<dbReference type="CDD" id="cd11808">
    <property type="entry name" value="SH3_Alpha_Spectrin"/>
    <property type="match status" value="1"/>
</dbReference>
<keyword evidence="11" id="KW-0597">Phosphoprotein</keyword>
<dbReference type="GO" id="GO:0031594">
    <property type="term" value="C:neuromuscular junction"/>
    <property type="evidence" value="ECO:0007669"/>
    <property type="project" value="UniProtKB-ARBA"/>
</dbReference>
<evidence type="ECO:0000313" key="27">
    <source>
        <dbReference type="Proteomes" id="UP000466442"/>
    </source>
</evidence>
<comment type="similarity">
    <text evidence="6">Belongs to the Cu-Zn superoxide dismutase family.</text>
</comment>
<dbReference type="Pfam" id="PF08726">
    <property type="entry name" value="EFhand_Ca_insen"/>
    <property type="match status" value="1"/>
</dbReference>
<dbReference type="GO" id="GO:0016328">
    <property type="term" value="C:lateral plasma membrane"/>
    <property type="evidence" value="ECO:0007669"/>
    <property type="project" value="UniProtKB-ARBA"/>
</dbReference>
<feature type="coiled-coil region" evidence="23">
    <location>
        <begin position="1599"/>
        <end position="1633"/>
    </location>
</feature>
<dbReference type="GO" id="GO:0005856">
    <property type="term" value="C:cytoskeleton"/>
    <property type="evidence" value="ECO:0007669"/>
    <property type="project" value="UniProtKB-SubCell"/>
</dbReference>
<dbReference type="InterPro" id="IPR014837">
    <property type="entry name" value="EF-hand_Ca_insen"/>
</dbReference>
<comment type="caution">
    <text evidence="26">The sequence shown here is derived from an EMBL/GenBank/DDBJ whole genome shotgun (WGS) entry which is preliminary data.</text>
</comment>
<dbReference type="InterPro" id="IPR035825">
    <property type="entry name" value="Alpha_Spectrin_SH3"/>
</dbReference>
<comment type="cofactor">
    <cofactor evidence="1">
        <name>Cu cation</name>
        <dbReference type="ChEBI" id="CHEBI:23378"/>
    </cofactor>
</comment>
<dbReference type="Pfam" id="PF00435">
    <property type="entry name" value="Spectrin"/>
    <property type="match status" value="20"/>
</dbReference>
<feature type="domain" description="SH3" evidence="24">
    <location>
        <begin position="1142"/>
        <end position="1201"/>
    </location>
</feature>
<keyword evidence="9" id="KW-0117">Actin capping</keyword>
<keyword evidence="19" id="KW-0186">Copper</keyword>
<dbReference type="Pfam" id="PF00018">
    <property type="entry name" value="SH3_1"/>
    <property type="match status" value="1"/>
</dbReference>
<dbReference type="InterPro" id="IPR036028">
    <property type="entry name" value="SH3-like_dom_sf"/>
</dbReference>
<evidence type="ECO:0000256" key="22">
    <source>
        <dbReference type="PROSITE-ProRule" id="PRU00192"/>
    </source>
</evidence>
<evidence type="ECO:0000256" key="23">
    <source>
        <dbReference type="SAM" id="Coils"/>
    </source>
</evidence>
<dbReference type="Proteomes" id="UP000466442">
    <property type="component" value="Linkage Group LG9"/>
</dbReference>
<dbReference type="FunFam" id="2.60.40.200:FF:000001">
    <property type="entry name" value="Superoxide dismutase [Cu-Zn]"/>
    <property type="match status" value="1"/>
</dbReference>
<dbReference type="InterPro" id="IPR036423">
    <property type="entry name" value="SOD-like_Cu/Zn_dom_sf"/>
</dbReference>
<gene>
    <name evidence="26" type="ORF">GE061_019224</name>
</gene>
<dbReference type="PRINTS" id="PR00068">
    <property type="entry name" value="CUZNDISMTASE"/>
</dbReference>
<dbReference type="InterPro" id="IPR018159">
    <property type="entry name" value="Spectrin/alpha-actinin"/>
</dbReference>
<dbReference type="SMART" id="SM00054">
    <property type="entry name" value="EFh"/>
    <property type="match status" value="2"/>
</dbReference>
<comment type="subcellular location">
    <subcellularLocation>
        <location evidence="4">Cytoplasm</location>
        <location evidence="4">Cell cortex</location>
    </subcellularLocation>
    <subcellularLocation>
        <location evidence="3">Cytoplasm</location>
        <location evidence="3">Cytoskeleton</location>
    </subcellularLocation>
</comment>
<dbReference type="SMART" id="SM01184">
    <property type="entry name" value="efhand_Ca_insen"/>
    <property type="match status" value="1"/>
</dbReference>
<dbReference type="PROSITE" id="PS50002">
    <property type="entry name" value="SH3"/>
    <property type="match status" value="1"/>
</dbReference>
<dbReference type="FunFam" id="1.20.58.60:FF:000007">
    <property type="entry name" value="Spectrin alpha chain non-erythrocytic 1"/>
    <property type="match status" value="2"/>
</dbReference>
<dbReference type="InterPro" id="IPR018152">
    <property type="entry name" value="SOD_Cu/Zn_BS"/>
</dbReference>
<dbReference type="InterPro" id="IPR001452">
    <property type="entry name" value="SH3_domain"/>
</dbReference>
<dbReference type="FunFam" id="1.20.58.60:FF:000340">
    <property type="entry name" value="Spectrin beta chain"/>
    <property type="match status" value="1"/>
</dbReference>
<proteinExistence type="inferred from homology"/>
<dbReference type="GO" id="GO:0005938">
    <property type="term" value="C:cell cortex"/>
    <property type="evidence" value="ECO:0007669"/>
    <property type="project" value="UniProtKB-SubCell"/>
</dbReference>
<keyword evidence="10" id="KW-0963">Cytoplasm</keyword>
<evidence type="ECO:0000256" key="3">
    <source>
        <dbReference type="ARBA" id="ARBA00004245"/>
    </source>
</evidence>
<dbReference type="CDD" id="cd00305">
    <property type="entry name" value="Cu-Zn_Superoxide_Dismutase"/>
    <property type="match status" value="1"/>
</dbReference>
<dbReference type="InterPro" id="IPR002048">
    <property type="entry name" value="EF_hand_dom"/>
</dbReference>